<keyword evidence="1" id="KW-0812">Transmembrane</keyword>
<evidence type="ECO:0000313" key="2">
    <source>
        <dbReference type="EMBL" id="KAK7500320.1"/>
    </source>
</evidence>
<dbReference type="EMBL" id="JACVVK020000038">
    <property type="protein sequence ID" value="KAK7500320.1"/>
    <property type="molecule type" value="Genomic_DNA"/>
</dbReference>
<keyword evidence="1" id="KW-1133">Transmembrane helix</keyword>
<reference evidence="2 3" key="1">
    <citation type="journal article" date="2023" name="Sci. Data">
        <title>Genome assembly of the Korean intertidal mud-creeper Batillaria attramentaria.</title>
        <authorList>
            <person name="Patra A.K."/>
            <person name="Ho P.T."/>
            <person name="Jun S."/>
            <person name="Lee S.J."/>
            <person name="Kim Y."/>
            <person name="Won Y.J."/>
        </authorList>
    </citation>
    <scope>NUCLEOTIDE SEQUENCE [LARGE SCALE GENOMIC DNA]</scope>
    <source>
        <strain evidence="2">Wonlab-2016</strain>
    </source>
</reference>
<keyword evidence="3" id="KW-1185">Reference proteome</keyword>
<protein>
    <submittedName>
        <fullName evidence="2">Uncharacterized protein</fullName>
    </submittedName>
</protein>
<evidence type="ECO:0000256" key="1">
    <source>
        <dbReference type="SAM" id="Phobius"/>
    </source>
</evidence>
<comment type="caution">
    <text evidence="2">The sequence shown here is derived from an EMBL/GenBank/DDBJ whole genome shotgun (WGS) entry which is preliminary data.</text>
</comment>
<dbReference type="Proteomes" id="UP001519460">
    <property type="component" value="Unassembled WGS sequence"/>
</dbReference>
<name>A0ABD0LLG7_9CAEN</name>
<evidence type="ECO:0000313" key="3">
    <source>
        <dbReference type="Proteomes" id="UP001519460"/>
    </source>
</evidence>
<keyword evidence="1" id="KW-0472">Membrane</keyword>
<dbReference type="AlphaFoldDB" id="A0ABD0LLG7"/>
<sequence length="116" mass="13226">MSSRANARAHNALIWPGGEVLSICVRQPVFKQRITDTAGQIKSGRWEVDSLCQTRGIELIRKCEWRDRMDYRRVHPSLGLFVLGQDLICSLGGFFHAFLKDQCTKVNRPTPHITCD</sequence>
<accession>A0ABD0LLG7</accession>
<organism evidence="2 3">
    <name type="scientific">Batillaria attramentaria</name>
    <dbReference type="NCBI Taxonomy" id="370345"/>
    <lineage>
        <taxon>Eukaryota</taxon>
        <taxon>Metazoa</taxon>
        <taxon>Spiralia</taxon>
        <taxon>Lophotrochozoa</taxon>
        <taxon>Mollusca</taxon>
        <taxon>Gastropoda</taxon>
        <taxon>Caenogastropoda</taxon>
        <taxon>Sorbeoconcha</taxon>
        <taxon>Cerithioidea</taxon>
        <taxon>Batillariidae</taxon>
        <taxon>Batillaria</taxon>
    </lineage>
</organism>
<feature type="transmembrane region" description="Helical" evidence="1">
    <location>
        <begin position="78"/>
        <end position="99"/>
    </location>
</feature>
<proteinExistence type="predicted"/>
<gene>
    <name evidence="2" type="ORF">BaRGS_00008543</name>
</gene>